<keyword evidence="3" id="KW-1185">Reference proteome</keyword>
<name>A0A285IFQ2_9FIRM</name>
<proteinExistence type="predicted"/>
<gene>
    <name evidence="2" type="ORF">SAMN06265827_13931</name>
</gene>
<dbReference type="RefSeq" id="WP_097019442.1">
    <property type="nucleotide sequence ID" value="NZ_OBDZ01000039.1"/>
</dbReference>
<evidence type="ECO:0000256" key="1">
    <source>
        <dbReference type="SAM" id="Coils"/>
    </source>
</evidence>
<keyword evidence="1" id="KW-0175">Coiled coil</keyword>
<evidence type="ECO:0000313" key="2">
    <source>
        <dbReference type="EMBL" id="SNY45771.1"/>
    </source>
</evidence>
<accession>A0A285IFQ2</accession>
<reference evidence="3" key="1">
    <citation type="submission" date="2017-09" db="EMBL/GenBank/DDBJ databases">
        <authorList>
            <person name="Varghese N."/>
            <person name="Submissions S."/>
        </authorList>
    </citation>
    <scope>NUCLEOTIDE SEQUENCE [LARGE SCALE GENOMIC DNA]</scope>
    <source>
        <strain evidence="3">MSL47</strain>
    </source>
</reference>
<sequence>MARLSQLLLLQGINLIGKSILTRNRATKHRDIIREAIKKLDEIKEAIDHEAEEISKLTTTNNITLDNLNDKVIEDTEEVEEPYSNYAPEMSVDTSCIACARAHLLAVKGMLNEALRFAREDGVAHPEVITRLDSSGEELVMLERFDWTPEKIQNSPVDEQEIVREALPKVRRLRQQVLNGINSSSDLETAASLSADIYSRIRQKGGE</sequence>
<dbReference type="Proteomes" id="UP000219573">
    <property type="component" value="Unassembled WGS sequence"/>
</dbReference>
<dbReference type="AlphaFoldDB" id="A0A285IFQ2"/>
<organism evidence="2 3">
    <name type="scientific">Orenia metallireducens</name>
    <dbReference type="NCBI Taxonomy" id="1413210"/>
    <lineage>
        <taxon>Bacteria</taxon>
        <taxon>Bacillati</taxon>
        <taxon>Bacillota</taxon>
        <taxon>Clostridia</taxon>
        <taxon>Halanaerobiales</taxon>
        <taxon>Halobacteroidaceae</taxon>
        <taxon>Orenia</taxon>
    </lineage>
</organism>
<evidence type="ECO:0000313" key="3">
    <source>
        <dbReference type="Proteomes" id="UP000219573"/>
    </source>
</evidence>
<dbReference type="EMBL" id="OBDZ01000039">
    <property type="protein sequence ID" value="SNY45771.1"/>
    <property type="molecule type" value="Genomic_DNA"/>
</dbReference>
<dbReference type="OrthoDB" id="2131615at2"/>
<feature type="coiled-coil region" evidence="1">
    <location>
        <begin position="33"/>
        <end position="60"/>
    </location>
</feature>
<protein>
    <submittedName>
        <fullName evidence="2">Uncharacterized protein</fullName>
    </submittedName>
</protein>